<comment type="caution">
    <text evidence="1">The sequence shown here is derived from an EMBL/GenBank/DDBJ whole genome shotgun (WGS) entry which is preliminary data.</text>
</comment>
<dbReference type="AlphaFoldDB" id="A0A401PCB4"/>
<keyword evidence="2" id="KW-1185">Reference proteome</keyword>
<evidence type="ECO:0000313" key="2">
    <source>
        <dbReference type="Proteomes" id="UP000288216"/>
    </source>
</evidence>
<name>A0A401PCB4_SCYTO</name>
<sequence length="683" mass="77745">MNHLFLVMSNKIDQLTELNERSPDETEASVHSLADDESVQSTHAVKSYAGEIDDYAKLAASIEEQARPACSDTHSAFNEQEDLKQELFVRSSSSQMADENCDHYARTKGPLLRPDTSVNLRLTSDLIIQLLTKEYIKLYMKVVEFKESIIKTIIGKEMISAAQAFREITVVRYSPDVDVLAQVRLMASSSQCILNEVLTVLRALLNTDGRECAVSSFDQLSYERTTISFNNSVYDKASVNAFQDNGKSTVSDFTVNPAEDPSKAEFQTTLQLPQQQLDDMTQKYEGEHCRNKRQHATTKSHISCLQLANLDAISQANTSQHRKSETLLDEAHIPDSTLLFTRADATHNTRVLVRGVNNKIISKQNYKNAVQTMKQYIDLQKARFSQLIKQYSQHVTLKEAEKKLKHQVVISKSISEVFKRMEELYIKRKKRWNEQTLKFTEQRTILANTLMNTLDHIEKESGLFLIKPSLSWKGRSDSMKNKAKVIICRRLPIRTGKMLRVPAPSSRFSEQIVTFSSIRSSMPKLVGLTSIHREELKDLPSRGNKISGSVENYLQGMWKMQIDSTESVTPCRKVFFTTPRLLEMELKRIGIAQRNVSCKVPQLTLGEEKTKNLLAHSKLQSYSTPKYPTLHHVPFLKSACEIEELHTHKLPPIKNSSEANLRPHSKKEIFEDARDQNTASSHH</sequence>
<dbReference type="STRING" id="75743.A0A401PCB4"/>
<accession>A0A401PCB4</accession>
<evidence type="ECO:0000313" key="1">
    <source>
        <dbReference type="EMBL" id="GCB70766.1"/>
    </source>
</evidence>
<dbReference type="Proteomes" id="UP000288216">
    <property type="component" value="Unassembled WGS sequence"/>
</dbReference>
<organism evidence="1 2">
    <name type="scientific">Scyliorhinus torazame</name>
    <name type="common">Cloudy catshark</name>
    <name type="synonym">Catulus torazame</name>
    <dbReference type="NCBI Taxonomy" id="75743"/>
    <lineage>
        <taxon>Eukaryota</taxon>
        <taxon>Metazoa</taxon>
        <taxon>Chordata</taxon>
        <taxon>Craniata</taxon>
        <taxon>Vertebrata</taxon>
        <taxon>Chondrichthyes</taxon>
        <taxon>Elasmobranchii</taxon>
        <taxon>Galeomorphii</taxon>
        <taxon>Galeoidea</taxon>
        <taxon>Carcharhiniformes</taxon>
        <taxon>Scyliorhinidae</taxon>
        <taxon>Scyliorhinus</taxon>
    </lineage>
</organism>
<dbReference type="PANTHER" id="PTHR37915">
    <property type="match status" value="1"/>
</dbReference>
<dbReference type="OrthoDB" id="9908140at2759"/>
<dbReference type="PANTHER" id="PTHR37915:SF3">
    <property type="match status" value="1"/>
</dbReference>
<dbReference type="EMBL" id="BFAA01003369">
    <property type="protein sequence ID" value="GCB70766.1"/>
    <property type="molecule type" value="Genomic_DNA"/>
</dbReference>
<proteinExistence type="predicted"/>
<reference evidence="1 2" key="1">
    <citation type="journal article" date="2018" name="Nat. Ecol. Evol.">
        <title>Shark genomes provide insights into elasmobranch evolution and the origin of vertebrates.</title>
        <authorList>
            <person name="Hara Y"/>
            <person name="Yamaguchi K"/>
            <person name="Onimaru K"/>
            <person name="Kadota M"/>
            <person name="Koyanagi M"/>
            <person name="Keeley SD"/>
            <person name="Tatsumi K"/>
            <person name="Tanaka K"/>
            <person name="Motone F"/>
            <person name="Kageyama Y"/>
            <person name="Nozu R"/>
            <person name="Adachi N"/>
            <person name="Nishimura O"/>
            <person name="Nakagawa R"/>
            <person name="Tanegashima C"/>
            <person name="Kiyatake I"/>
            <person name="Matsumoto R"/>
            <person name="Murakumo K"/>
            <person name="Nishida K"/>
            <person name="Terakita A"/>
            <person name="Kuratani S"/>
            <person name="Sato K"/>
            <person name="Hyodo S Kuraku.S."/>
        </authorList>
    </citation>
    <scope>NUCLEOTIDE SEQUENCE [LARGE SCALE GENOMIC DNA]</scope>
</reference>
<gene>
    <name evidence="1" type="ORF">scyTo_0008668</name>
</gene>
<protein>
    <submittedName>
        <fullName evidence="1">Uncharacterized protein</fullName>
    </submittedName>
</protein>